<sequence>MYDKESLAIVSSVLFPQPPMEGTLTKRRRLHTLPGAWIDDDDEEEEEEEVFIRKISATPPRITTELLGTNEEDIELLKQTIANLKREKERLEETNDIVKKSIQIVARKRLKAHSHKRHRQLAEEEEEFIVISNDLMPTQDELKAAGIDGWEWITAY</sequence>
<accession>A0A1C7MXD1</accession>
<dbReference type="OrthoDB" id="2268044at2759"/>
<protein>
    <submittedName>
        <fullName evidence="2">Uncharacterized protein</fullName>
    </submittedName>
</protein>
<evidence type="ECO:0000313" key="3">
    <source>
        <dbReference type="Proteomes" id="UP000093000"/>
    </source>
</evidence>
<name>A0A1C7MXD1_9FUNG</name>
<dbReference type="Proteomes" id="UP000093000">
    <property type="component" value="Unassembled WGS sequence"/>
</dbReference>
<gene>
    <name evidence="2" type="ORF">A0J61_10479</name>
</gene>
<evidence type="ECO:0000256" key="1">
    <source>
        <dbReference type="SAM" id="Coils"/>
    </source>
</evidence>
<dbReference type="InParanoid" id="A0A1C7MXD1"/>
<feature type="coiled-coil region" evidence="1">
    <location>
        <begin position="67"/>
        <end position="101"/>
    </location>
</feature>
<reference evidence="2 3" key="1">
    <citation type="submission" date="2016-03" db="EMBL/GenBank/DDBJ databases">
        <title>Choanephora cucurbitarum.</title>
        <authorList>
            <person name="Min B."/>
            <person name="Park H."/>
            <person name="Park J.-H."/>
            <person name="Shin H.-D."/>
            <person name="Choi I.-G."/>
        </authorList>
    </citation>
    <scope>NUCLEOTIDE SEQUENCE [LARGE SCALE GENOMIC DNA]</scope>
    <source>
        <strain evidence="2 3">KUS-F28377</strain>
    </source>
</reference>
<dbReference type="EMBL" id="LUGH01001194">
    <property type="protein sequence ID" value="OBZ81473.1"/>
    <property type="molecule type" value="Genomic_DNA"/>
</dbReference>
<comment type="caution">
    <text evidence="2">The sequence shown here is derived from an EMBL/GenBank/DDBJ whole genome shotgun (WGS) entry which is preliminary data.</text>
</comment>
<organism evidence="2 3">
    <name type="scientific">Choanephora cucurbitarum</name>
    <dbReference type="NCBI Taxonomy" id="101091"/>
    <lineage>
        <taxon>Eukaryota</taxon>
        <taxon>Fungi</taxon>
        <taxon>Fungi incertae sedis</taxon>
        <taxon>Mucoromycota</taxon>
        <taxon>Mucoromycotina</taxon>
        <taxon>Mucoromycetes</taxon>
        <taxon>Mucorales</taxon>
        <taxon>Mucorineae</taxon>
        <taxon>Choanephoraceae</taxon>
        <taxon>Choanephoroideae</taxon>
        <taxon>Choanephora</taxon>
    </lineage>
</organism>
<keyword evidence="3" id="KW-1185">Reference proteome</keyword>
<dbReference type="AlphaFoldDB" id="A0A1C7MXD1"/>
<proteinExistence type="predicted"/>
<evidence type="ECO:0000313" key="2">
    <source>
        <dbReference type="EMBL" id="OBZ81473.1"/>
    </source>
</evidence>
<keyword evidence="1" id="KW-0175">Coiled coil</keyword>